<organism evidence="3 4">
    <name type="scientific">Segatella copri</name>
    <dbReference type="NCBI Taxonomy" id="165179"/>
    <lineage>
        <taxon>Bacteria</taxon>
        <taxon>Pseudomonadati</taxon>
        <taxon>Bacteroidota</taxon>
        <taxon>Bacteroidia</taxon>
        <taxon>Bacteroidales</taxon>
        <taxon>Prevotellaceae</taxon>
        <taxon>Segatella</taxon>
    </lineage>
</organism>
<accession>A0AAW5HZZ4</accession>
<feature type="chain" id="PRO_5043857061" description="DUF5689 domain-containing protein" evidence="2">
    <location>
        <begin position="22"/>
        <end position="493"/>
    </location>
</feature>
<proteinExistence type="predicted"/>
<sequence length="493" mass="52479">MKKYIFSVLMAAMAAFTFSSCEDVPEPYTLPTQPAGPGTTAEAKGTGTAADPFNIAGIIKYIEDGGSADQEVYTKGKVVSVKAGSFDASFGSLKYYISDDGTTANQFYVYNGYAGPNRTKFSGEDALKPGDEVVICGKAKNYNGTNEYDTGNYLVSLNGKPTSGSTTPDTPADGYINETFSKSFGSFTAKTIKGTAWVIDSYGYAKATGYDNASKTTTPSESYIVSKAIDLSASKSATLEFSYILRYVTRNGAAVEGVKNQVLITDNYTGDPATTKWTDITGTMKEGTDWVTWETYKHDLSDFKGKKNVVIALHYACAASSGTWEVKNLSVKEATGGTPDTPSKPDTPATKDGITINGLTVTLANSGVTAGESLKIDDVSALKPDATPTEIKLSDGTVIAFDKNSGTNAPAYNSKFNELRIYANNKMTFTASKPIAKIIFTCTYDTNKNWNAVGNETATVVFSGNTATYTNTFSGTGGGVQLRIAKMEIVYAK</sequence>
<evidence type="ECO:0000256" key="2">
    <source>
        <dbReference type="SAM" id="SignalP"/>
    </source>
</evidence>
<comment type="caution">
    <text evidence="3">The sequence shown here is derived from an EMBL/GenBank/DDBJ whole genome shotgun (WGS) entry which is preliminary data.</text>
</comment>
<keyword evidence="2" id="KW-0732">Signal</keyword>
<dbReference type="PROSITE" id="PS51257">
    <property type="entry name" value="PROKAR_LIPOPROTEIN"/>
    <property type="match status" value="1"/>
</dbReference>
<dbReference type="Proteomes" id="UP001206014">
    <property type="component" value="Unassembled WGS sequence"/>
</dbReference>
<evidence type="ECO:0000313" key="3">
    <source>
        <dbReference type="EMBL" id="MCP9500177.1"/>
    </source>
</evidence>
<evidence type="ECO:0000313" key="4">
    <source>
        <dbReference type="Proteomes" id="UP001206014"/>
    </source>
</evidence>
<name>A0AAW5HZZ4_9BACT</name>
<evidence type="ECO:0000256" key="1">
    <source>
        <dbReference type="SAM" id="MobiDB-lite"/>
    </source>
</evidence>
<evidence type="ECO:0008006" key="5">
    <source>
        <dbReference type="Google" id="ProtNLM"/>
    </source>
</evidence>
<protein>
    <recommendedName>
        <fullName evidence="5">DUF5689 domain-containing protein</fullName>
    </recommendedName>
</protein>
<dbReference type="AlphaFoldDB" id="A0AAW5HZZ4"/>
<dbReference type="RefSeq" id="WP_234563586.1">
    <property type="nucleotide sequence ID" value="NZ_JAJTTD010000001.1"/>
</dbReference>
<gene>
    <name evidence="3" type="ORF">NND11_01205</name>
</gene>
<dbReference type="EMBL" id="JANDXR010000001">
    <property type="protein sequence ID" value="MCP9500177.1"/>
    <property type="molecule type" value="Genomic_DNA"/>
</dbReference>
<feature type="region of interest" description="Disordered" evidence="1">
    <location>
        <begin position="333"/>
        <end position="352"/>
    </location>
</feature>
<feature type="signal peptide" evidence="2">
    <location>
        <begin position="1"/>
        <end position="21"/>
    </location>
</feature>
<reference evidence="3" key="1">
    <citation type="submission" date="2022-07" db="EMBL/GenBank/DDBJ databases">
        <title>Prevotella copri.</title>
        <authorList>
            <person name="Yang C."/>
        </authorList>
    </citation>
    <scope>NUCLEOTIDE SEQUENCE</scope>
    <source>
        <strain evidence="3">HF88</strain>
    </source>
</reference>